<dbReference type="HOGENOM" id="CLU_1677334_0_0_1"/>
<dbReference type="Proteomes" id="UP000002624">
    <property type="component" value="Unassembled WGS sequence"/>
</dbReference>
<evidence type="ECO:0000313" key="3">
    <source>
        <dbReference type="Proteomes" id="UP000002624"/>
    </source>
</evidence>
<dbReference type="AlphaFoldDB" id="C6H327"/>
<feature type="region of interest" description="Disordered" evidence="1">
    <location>
        <begin position="32"/>
        <end position="56"/>
    </location>
</feature>
<feature type="compositionally biased region" description="Basic and acidic residues" evidence="1">
    <location>
        <begin position="125"/>
        <end position="142"/>
    </location>
</feature>
<dbReference type="VEuPathDB" id="FungiDB:HCDG_01109"/>
<feature type="compositionally biased region" description="Polar residues" evidence="1">
    <location>
        <begin position="38"/>
        <end position="51"/>
    </location>
</feature>
<evidence type="ECO:0000313" key="2">
    <source>
        <dbReference type="EMBL" id="EER45530.1"/>
    </source>
</evidence>
<sequence length="157" mass="17485">MTSIKSLGFDIAKGKRIRRWLGLVDSHVASKDIPADNGEQNISKSPSSRQVTKVEDKEEYPQYLANMLPCAYSSAKKRKGKGRKKKEYHIPIIESKLIISGASLWTAWDSQGVCLFKCHYNGDKRQETAPRDSDKHISESKSGEWSGNGAFGIRGPS</sequence>
<evidence type="ECO:0000256" key="1">
    <source>
        <dbReference type="SAM" id="MobiDB-lite"/>
    </source>
</evidence>
<gene>
    <name evidence="2" type="ORF">HCDG_01109</name>
</gene>
<reference evidence="3" key="1">
    <citation type="submission" date="2009-05" db="EMBL/GenBank/DDBJ databases">
        <title>The genome sequence of Ajellomyces capsulatus strain H143.</title>
        <authorList>
            <person name="Champion M."/>
            <person name="Cuomo C.A."/>
            <person name="Ma L.-J."/>
            <person name="Henn M.R."/>
            <person name="Sil A."/>
            <person name="Goldman B."/>
            <person name="Young S.K."/>
            <person name="Kodira C.D."/>
            <person name="Zeng Q."/>
            <person name="Koehrsen M."/>
            <person name="Alvarado L."/>
            <person name="Berlin A.M."/>
            <person name="Borenstein D."/>
            <person name="Chen Z."/>
            <person name="Engels R."/>
            <person name="Freedman E."/>
            <person name="Gellesch M."/>
            <person name="Goldberg J."/>
            <person name="Griggs A."/>
            <person name="Gujja S."/>
            <person name="Heiman D.I."/>
            <person name="Hepburn T.A."/>
            <person name="Howarth C."/>
            <person name="Jen D."/>
            <person name="Larson L."/>
            <person name="Lewis B."/>
            <person name="Mehta T."/>
            <person name="Park D."/>
            <person name="Pearson M."/>
            <person name="Roberts A."/>
            <person name="Saif S."/>
            <person name="Shea T.D."/>
            <person name="Shenoy N."/>
            <person name="Sisk P."/>
            <person name="Stolte C."/>
            <person name="Sykes S."/>
            <person name="Walk T."/>
            <person name="White J."/>
            <person name="Yandava C."/>
            <person name="Klein B."/>
            <person name="McEwen J.G."/>
            <person name="Puccia R."/>
            <person name="Goldman G.H."/>
            <person name="Felipe M.S."/>
            <person name="Nino-Vega G."/>
            <person name="San-Blas G."/>
            <person name="Taylor J.W."/>
            <person name="Mendoza L."/>
            <person name="Galagan J.E."/>
            <person name="Nusbaum C."/>
            <person name="Birren B.W."/>
        </authorList>
    </citation>
    <scope>NUCLEOTIDE SEQUENCE [LARGE SCALE GENOMIC DNA]</scope>
    <source>
        <strain evidence="3">H143</strain>
    </source>
</reference>
<name>C6H327_AJECH</name>
<feature type="region of interest" description="Disordered" evidence="1">
    <location>
        <begin position="125"/>
        <end position="157"/>
    </location>
</feature>
<protein>
    <submittedName>
        <fullName evidence="2">Uncharacterized protein</fullName>
    </submittedName>
</protein>
<organism evidence="2 3">
    <name type="scientific">Ajellomyces capsulatus (strain H143)</name>
    <name type="common">Darling's disease fungus</name>
    <name type="synonym">Histoplasma capsulatum</name>
    <dbReference type="NCBI Taxonomy" id="544712"/>
    <lineage>
        <taxon>Eukaryota</taxon>
        <taxon>Fungi</taxon>
        <taxon>Dikarya</taxon>
        <taxon>Ascomycota</taxon>
        <taxon>Pezizomycotina</taxon>
        <taxon>Eurotiomycetes</taxon>
        <taxon>Eurotiomycetidae</taxon>
        <taxon>Onygenales</taxon>
        <taxon>Ajellomycetaceae</taxon>
        <taxon>Histoplasma</taxon>
    </lineage>
</organism>
<accession>C6H327</accession>
<dbReference type="EMBL" id="GG692419">
    <property type="protein sequence ID" value="EER45530.1"/>
    <property type="molecule type" value="Genomic_DNA"/>
</dbReference>
<dbReference type="OrthoDB" id="10583710at2759"/>
<proteinExistence type="predicted"/>